<dbReference type="InterPro" id="IPR006016">
    <property type="entry name" value="UspA"/>
</dbReference>
<keyword evidence="4" id="KW-1185">Reference proteome</keyword>
<evidence type="ECO:0000256" key="1">
    <source>
        <dbReference type="ARBA" id="ARBA00008791"/>
    </source>
</evidence>
<organism evidence="3 4">
    <name type="scientific">Natronosalvus hydrolyticus</name>
    <dbReference type="NCBI Taxonomy" id="2979988"/>
    <lineage>
        <taxon>Archaea</taxon>
        <taxon>Methanobacteriati</taxon>
        <taxon>Methanobacteriota</taxon>
        <taxon>Stenosarchaea group</taxon>
        <taxon>Halobacteria</taxon>
        <taxon>Halobacteriales</taxon>
        <taxon>Natrialbaceae</taxon>
        <taxon>Natronosalvus</taxon>
    </lineage>
</organism>
<evidence type="ECO:0000313" key="4">
    <source>
        <dbReference type="Proteomes" id="UP001321047"/>
    </source>
</evidence>
<dbReference type="Gene3D" id="3.40.50.620">
    <property type="entry name" value="HUPs"/>
    <property type="match status" value="1"/>
</dbReference>
<reference evidence="3 4" key="1">
    <citation type="submission" date="2022-09" db="EMBL/GenBank/DDBJ databases">
        <title>Enrichment on poylsaccharides allowed isolation of novel metabolic and taxonomic groups of Haloarchaea.</title>
        <authorList>
            <person name="Sorokin D.Y."/>
            <person name="Elcheninov A.G."/>
            <person name="Khizhniak T.V."/>
            <person name="Kolganova T.V."/>
            <person name="Kublanov I.V."/>
        </authorList>
    </citation>
    <scope>NUCLEOTIDE SEQUENCE [LARGE SCALE GENOMIC DNA]</scope>
    <source>
        <strain evidence="3 4">AArc-curdl1</strain>
    </source>
</reference>
<dbReference type="RefSeq" id="WP_342808682.1">
    <property type="nucleotide sequence ID" value="NZ_JAOPJZ010000006.1"/>
</dbReference>
<comment type="similarity">
    <text evidence="1">Belongs to the universal stress protein A family.</text>
</comment>
<dbReference type="PANTHER" id="PTHR46268:SF6">
    <property type="entry name" value="UNIVERSAL STRESS PROTEIN UP12"/>
    <property type="match status" value="1"/>
</dbReference>
<dbReference type="InterPro" id="IPR014729">
    <property type="entry name" value="Rossmann-like_a/b/a_fold"/>
</dbReference>
<evidence type="ECO:0000313" key="3">
    <source>
        <dbReference type="EMBL" id="MCU4752343.1"/>
    </source>
</evidence>
<protein>
    <submittedName>
        <fullName evidence="3">Universal stress protein</fullName>
    </submittedName>
</protein>
<accession>A0AAP2Z8P7</accession>
<dbReference type="EMBL" id="JAOPJZ010000006">
    <property type="protein sequence ID" value="MCU4752343.1"/>
    <property type="molecule type" value="Genomic_DNA"/>
</dbReference>
<comment type="caution">
    <text evidence="3">The sequence shown here is derived from an EMBL/GenBank/DDBJ whole genome shotgun (WGS) entry which is preliminary data.</text>
</comment>
<dbReference type="Proteomes" id="UP001321047">
    <property type="component" value="Unassembled WGS sequence"/>
</dbReference>
<dbReference type="CDD" id="cd00293">
    <property type="entry name" value="USP-like"/>
    <property type="match status" value="1"/>
</dbReference>
<dbReference type="InterPro" id="IPR006015">
    <property type="entry name" value="Universal_stress_UspA"/>
</dbReference>
<dbReference type="PRINTS" id="PR01438">
    <property type="entry name" value="UNVRSLSTRESS"/>
</dbReference>
<name>A0AAP2Z8P7_9EURY</name>
<evidence type="ECO:0000259" key="2">
    <source>
        <dbReference type="Pfam" id="PF00582"/>
    </source>
</evidence>
<feature type="domain" description="UspA" evidence="2">
    <location>
        <begin position="1"/>
        <end position="139"/>
    </location>
</feature>
<gene>
    <name evidence="3" type="ORF">OB919_10140</name>
</gene>
<dbReference type="Pfam" id="PF00582">
    <property type="entry name" value="Usp"/>
    <property type="match status" value="1"/>
</dbReference>
<dbReference type="SUPFAM" id="SSF52402">
    <property type="entry name" value="Adenine nucleotide alpha hydrolases-like"/>
    <property type="match status" value="1"/>
</dbReference>
<sequence>MFNSVLVATDGSEAAERAIDHAVNLAHRLEVPLHAIAVLESRTEYDSDIVDPEVVRAQQERQAQAALETVEKAALEHDVSVVTVQREGVPHEEILTYVEERDIETLVVGARGRSAFRGALLGSTVDALVRQSPRPIVVVGDESVTSES</sequence>
<dbReference type="AlphaFoldDB" id="A0AAP2Z8P7"/>
<proteinExistence type="inferred from homology"/>
<dbReference type="PANTHER" id="PTHR46268">
    <property type="entry name" value="STRESS RESPONSE PROTEIN NHAX"/>
    <property type="match status" value="1"/>
</dbReference>